<reference evidence="1 2" key="1">
    <citation type="submission" date="2015-06" db="EMBL/GenBank/DDBJ databases">
        <title>Draft genome sequence of beer spoilage bacterium Megasphaera cerevisiae type strain 20462.</title>
        <authorList>
            <person name="Kutumbaka K."/>
            <person name="Pasmowitz J."/>
            <person name="Mategko J."/>
            <person name="Reyes D."/>
            <person name="Friedrich A."/>
            <person name="Han S."/>
            <person name="Martens-Habbena W."/>
            <person name="Neal-McKinney J."/>
            <person name="Janagama H.K."/>
            <person name="Nadala C."/>
            <person name="Samadpour M."/>
        </authorList>
    </citation>
    <scope>NUCLEOTIDE SEQUENCE [LARGE SCALE GENOMIC DNA]</scope>
    <source>
        <strain evidence="1 2">DSM 20462</strain>
    </source>
</reference>
<dbReference type="EMBL" id="LEKT01000037">
    <property type="protein sequence ID" value="KMO85996.1"/>
    <property type="molecule type" value="Genomic_DNA"/>
</dbReference>
<keyword evidence="2" id="KW-1185">Reference proteome</keyword>
<dbReference type="InterPro" id="IPR023214">
    <property type="entry name" value="HAD_sf"/>
</dbReference>
<name>A0A0J6ZMA1_9FIRM</name>
<dbReference type="OrthoDB" id="9781769at2"/>
<dbReference type="AlphaFoldDB" id="A0A0J6ZMA1"/>
<dbReference type="SUPFAM" id="SSF56784">
    <property type="entry name" value="HAD-like"/>
    <property type="match status" value="1"/>
</dbReference>
<gene>
    <name evidence="1" type="ORF">AB840_10425</name>
</gene>
<evidence type="ECO:0000313" key="1">
    <source>
        <dbReference type="EMBL" id="KMO85996.1"/>
    </source>
</evidence>
<dbReference type="Gene3D" id="3.40.50.1000">
    <property type="entry name" value="HAD superfamily/HAD-like"/>
    <property type="match status" value="1"/>
</dbReference>
<dbReference type="Proteomes" id="UP000036503">
    <property type="component" value="Unassembled WGS sequence"/>
</dbReference>
<comment type="caution">
    <text evidence="1">The sequence shown here is derived from an EMBL/GenBank/DDBJ whole genome shotgun (WGS) entry which is preliminary data.</text>
</comment>
<evidence type="ECO:0000313" key="2">
    <source>
        <dbReference type="Proteomes" id="UP000036503"/>
    </source>
</evidence>
<dbReference type="InParanoid" id="A0A0J6ZMA1"/>
<accession>A0A0J6ZMA1</accession>
<dbReference type="STRING" id="39029.BSR42_02030"/>
<organism evidence="1 2">
    <name type="scientific">Megasphaera cerevisiae DSM 20462</name>
    <dbReference type="NCBI Taxonomy" id="1122219"/>
    <lineage>
        <taxon>Bacteria</taxon>
        <taxon>Bacillati</taxon>
        <taxon>Bacillota</taxon>
        <taxon>Negativicutes</taxon>
        <taxon>Veillonellales</taxon>
        <taxon>Veillonellaceae</taxon>
        <taxon>Megasphaera</taxon>
    </lineage>
</organism>
<dbReference type="GO" id="GO:0006281">
    <property type="term" value="P:DNA repair"/>
    <property type="evidence" value="ECO:0007669"/>
    <property type="project" value="TreeGrafter"/>
</dbReference>
<dbReference type="InterPro" id="IPR036412">
    <property type="entry name" value="HAD-like_sf"/>
</dbReference>
<dbReference type="GO" id="GO:0008967">
    <property type="term" value="F:phosphoglycolate phosphatase activity"/>
    <property type="evidence" value="ECO:0007669"/>
    <property type="project" value="TreeGrafter"/>
</dbReference>
<dbReference type="PATRIC" id="fig|1122219.3.peg.1929"/>
<dbReference type="InterPro" id="IPR050155">
    <property type="entry name" value="HAD-like_hydrolase_sf"/>
</dbReference>
<dbReference type="SFLD" id="SFLDS00003">
    <property type="entry name" value="Haloacid_Dehalogenase"/>
    <property type="match status" value="1"/>
</dbReference>
<dbReference type="PANTHER" id="PTHR43434:SF1">
    <property type="entry name" value="PHOSPHOGLYCOLATE PHOSPHATASE"/>
    <property type="match status" value="1"/>
</dbReference>
<protein>
    <submittedName>
        <fullName evidence="1">Haloacid dehalogenase</fullName>
    </submittedName>
</protein>
<sequence length="230" mass="26238">MNLLYWDIDGTLLNTGRAGLYAIEEVFHAIQGDAVPVPHITAGGRTDNYICQQLLYKANGVMPTDKEVSAFCRGYETHLLKWLKARQEEGVVFAPARDLLVFFSQRREYRQLLLTGNSLYGARMKLDFFGLSQYFDFEHSGFACDFYYRNDLARHAYTIAEKAWGDQIDEVYVIGDTPYDIQCGKAIGAKTISVATGHYTCEQLAAHQPWRLLPQLPEPDYFLKLLESSR</sequence>
<dbReference type="GO" id="GO:0005829">
    <property type="term" value="C:cytosol"/>
    <property type="evidence" value="ECO:0007669"/>
    <property type="project" value="TreeGrafter"/>
</dbReference>
<dbReference type="Pfam" id="PF12710">
    <property type="entry name" value="HAD"/>
    <property type="match status" value="1"/>
</dbReference>
<dbReference type="InterPro" id="IPR023198">
    <property type="entry name" value="PGP-like_dom2"/>
</dbReference>
<dbReference type="SFLD" id="SFLDG01129">
    <property type="entry name" value="C1.5:_HAD__Beta-PGM__Phosphata"/>
    <property type="match status" value="1"/>
</dbReference>
<proteinExistence type="predicted"/>
<dbReference type="Gene3D" id="1.10.150.240">
    <property type="entry name" value="Putative phosphatase, domain 2"/>
    <property type="match status" value="1"/>
</dbReference>
<dbReference type="PANTHER" id="PTHR43434">
    <property type="entry name" value="PHOSPHOGLYCOLATE PHOSPHATASE"/>
    <property type="match status" value="1"/>
</dbReference>
<dbReference type="RefSeq" id="WP_048514787.1">
    <property type="nucleotide sequence ID" value="NZ_FUXD01000012.1"/>
</dbReference>